<organism evidence="3 4">
    <name type="scientific">Corchorus olitorius</name>
    <dbReference type="NCBI Taxonomy" id="93759"/>
    <lineage>
        <taxon>Eukaryota</taxon>
        <taxon>Viridiplantae</taxon>
        <taxon>Streptophyta</taxon>
        <taxon>Embryophyta</taxon>
        <taxon>Tracheophyta</taxon>
        <taxon>Spermatophyta</taxon>
        <taxon>Magnoliopsida</taxon>
        <taxon>eudicotyledons</taxon>
        <taxon>Gunneridae</taxon>
        <taxon>Pentapetalae</taxon>
        <taxon>rosids</taxon>
        <taxon>malvids</taxon>
        <taxon>Malvales</taxon>
        <taxon>Malvaceae</taxon>
        <taxon>Grewioideae</taxon>
        <taxon>Apeibeae</taxon>
        <taxon>Corchorus</taxon>
    </lineage>
</organism>
<dbReference type="AlphaFoldDB" id="A0A1R3IQ39"/>
<keyword evidence="1 3" id="KW-0413">Isomerase</keyword>
<proteinExistence type="predicted"/>
<dbReference type="EMBL" id="AWUE01017820">
    <property type="protein sequence ID" value="OMO84705.1"/>
    <property type="molecule type" value="Genomic_DNA"/>
</dbReference>
<accession>A0A1R3IQ39</accession>
<evidence type="ECO:0000259" key="2">
    <source>
        <dbReference type="PROSITE" id="PS50059"/>
    </source>
</evidence>
<comment type="caution">
    <text evidence="3">The sequence shown here is derived from an EMBL/GenBank/DDBJ whole genome shotgun (WGS) entry which is preliminary data.</text>
</comment>
<comment type="catalytic activity">
    <reaction evidence="1">
        <text>[protein]-peptidylproline (omega=180) = [protein]-peptidylproline (omega=0)</text>
        <dbReference type="Rhea" id="RHEA:16237"/>
        <dbReference type="Rhea" id="RHEA-COMP:10747"/>
        <dbReference type="Rhea" id="RHEA-COMP:10748"/>
        <dbReference type="ChEBI" id="CHEBI:83833"/>
        <dbReference type="ChEBI" id="CHEBI:83834"/>
        <dbReference type="EC" id="5.2.1.8"/>
    </reaction>
</comment>
<keyword evidence="1" id="KW-0697">Rotamase</keyword>
<dbReference type="InterPro" id="IPR046357">
    <property type="entry name" value="PPIase_dom_sf"/>
</dbReference>
<dbReference type="Gene3D" id="3.10.50.40">
    <property type="match status" value="2"/>
</dbReference>
<dbReference type="EC" id="5.2.1.8" evidence="1"/>
<reference evidence="4" key="1">
    <citation type="submission" date="2013-09" db="EMBL/GenBank/DDBJ databases">
        <title>Corchorus olitorius genome sequencing.</title>
        <authorList>
            <person name="Alam M."/>
            <person name="Haque M.S."/>
            <person name="Islam M.S."/>
            <person name="Emdad E.M."/>
            <person name="Islam M.M."/>
            <person name="Ahmed B."/>
            <person name="Halim A."/>
            <person name="Hossen Q.M.M."/>
            <person name="Hossain M.Z."/>
            <person name="Ahmed R."/>
            <person name="Khan M.M."/>
            <person name="Islam R."/>
            <person name="Rashid M.M."/>
            <person name="Khan S.A."/>
            <person name="Rahman M.S."/>
            <person name="Alam M."/>
            <person name="Yahiya A.S."/>
            <person name="Khan M.S."/>
            <person name="Azam M.S."/>
            <person name="Haque T."/>
            <person name="Lashkar M.Z.H."/>
            <person name="Akhand A.I."/>
            <person name="Morshed G."/>
            <person name="Roy S."/>
            <person name="Uddin K.S."/>
            <person name="Rabeya T."/>
            <person name="Hossain A.S."/>
            <person name="Chowdhury A."/>
            <person name="Snigdha A.R."/>
            <person name="Mortoza M.S."/>
            <person name="Matin S.A."/>
            <person name="Hoque S.M.E."/>
            <person name="Islam M.K."/>
            <person name="Roy D.K."/>
            <person name="Haider R."/>
            <person name="Moosa M.M."/>
            <person name="Elias S.M."/>
            <person name="Hasan A.M."/>
            <person name="Jahan S."/>
            <person name="Shafiuddin M."/>
            <person name="Mahmood N."/>
            <person name="Shommy N.S."/>
        </authorList>
    </citation>
    <scope>NUCLEOTIDE SEQUENCE [LARGE SCALE GENOMIC DNA]</scope>
    <source>
        <strain evidence="4">cv. O-4</strain>
    </source>
</reference>
<dbReference type="InterPro" id="IPR001179">
    <property type="entry name" value="PPIase_FKBP_dom"/>
</dbReference>
<sequence length="88" mass="9680">MKKGEKVLLTVKLEYEFSENGKPAPAVGIEGVVPPSVVLHVTLELVFWKTVSDVTKDKKVMKKILKEGEGYERSNDGAVVLVKLIGKL</sequence>
<evidence type="ECO:0000313" key="3">
    <source>
        <dbReference type="EMBL" id="OMO84705.1"/>
    </source>
</evidence>
<evidence type="ECO:0000256" key="1">
    <source>
        <dbReference type="PROSITE-ProRule" id="PRU00277"/>
    </source>
</evidence>
<keyword evidence="4" id="KW-1185">Reference proteome</keyword>
<evidence type="ECO:0000313" key="4">
    <source>
        <dbReference type="Proteomes" id="UP000187203"/>
    </source>
</evidence>
<dbReference type="SUPFAM" id="SSF54534">
    <property type="entry name" value="FKBP-like"/>
    <property type="match status" value="1"/>
</dbReference>
<dbReference type="STRING" id="93759.A0A1R3IQ39"/>
<protein>
    <recommendedName>
        <fullName evidence="1">peptidylprolyl isomerase</fullName>
        <ecNumber evidence="1">5.2.1.8</ecNumber>
    </recommendedName>
</protein>
<name>A0A1R3IQ39_9ROSI</name>
<dbReference type="Proteomes" id="UP000187203">
    <property type="component" value="Unassembled WGS sequence"/>
</dbReference>
<gene>
    <name evidence="3" type="ORF">COLO4_21888</name>
</gene>
<dbReference type="PROSITE" id="PS50059">
    <property type="entry name" value="FKBP_PPIASE"/>
    <property type="match status" value="1"/>
</dbReference>
<dbReference type="OrthoDB" id="1902587at2759"/>
<feature type="domain" description="PPIase FKBP-type" evidence="2">
    <location>
        <begin position="1"/>
        <end position="49"/>
    </location>
</feature>
<dbReference type="GO" id="GO:0003755">
    <property type="term" value="F:peptidyl-prolyl cis-trans isomerase activity"/>
    <property type="evidence" value="ECO:0007669"/>
    <property type="project" value="UniProtKB-KW"/>
</dbReference>